<dbReference type="EMBL" id="JARYMX010000001">
    <property type="protein sequence ID" value="KAJ9568433.1"/>
    <property type="molecule type" value="Genomic_DNA"/>
</dbReference>
<dbReference type="AlphaFoldDB" id="A0AA38UDS5"/>
<dbReference type="CDD" id="cd01421">
    <property type="entry name" value="IMPCH"/>
    <property type="match status" value="1"/>
</dbReference>
<comment type="catalytic activity">
    <reaction evidence="8">
        <text>(6R)-10-formyltetrahydrofolate + 5-amino-1-(5-phospho-beta-D-ribosyl)imidazole-4-carboxamide = 5-formamido-1-(5-phospho-D-ribosyl)imidazole-4-carboxamide + (6S)-5,6,7,8-tetrahydrofolate</text>
        <dbReference type="Rhea" id="RHEA:22192"/>
        <dbReference type="ChEBI" id="CHEBI:57453"/>
        <dbReference type="ChEBI" id="CHEBI:58467"/>
        <dbReference type="ChEBI" id="CHEBI:58475"/>
        <dbReference type="ChEBI" id="CHEBI:195366"/>
        <dbReference type="EC" id="2.1.2.3"/>
    </reaction>
</comment>
<dbReference type="Pfam" id="PF02142">
    <property type="entry name" value="MGS"/>
    <property type="match status" value="1"/>
</dbReference>
<evidence type="ECO:0000256" key="2">
    <source>
        <dbReference type="ARBA" id="ARBA00004954"/>
    </source>
</evidence>
<dbReference type="PIRSF" id="PIRSF000414">
    <property type="entry name" value="AICARFT_IMPCHas"/>
    <property type="match status" value="1"/>
</dbReference>
<evidence type="ECO:0000256" key="3">
    <source>
        <dbReference type="ARBA" id="ARBA00007667"/>
    </source>
</evidence>
<evidence type="ECO:0000256" key="7">
    <source>
        <dbReference type="ARBA" id="ARBA00023268"/>
    </source>
</evidence>
<dbReference type="GO" id="GO:0005829">
    <property type="term" value="C:cytosol"/>
    <property type="evidence" value="ECO:0007669"/>
    <property type="project" value="TreeGrafter"/>
</dbReference>
<evidence type="ECO:0000256" key="8">
    <source>
        <dbReference type="ARBA" id="ARBA00050488"/>
    </source>
</evidence>
<dbReference type="InterPro" id="IPR036914">
    <property type="entry name" value="MGS-like_dom_sf"/>
</dbReference>
<dbReference type="Gene3D" id="3.40.50.1380">
    <property type="entry name" value="Methylglyoxal synthase-like domain"/>
    <property type="match status" value="1"/>
</dbReference>
<dbReference type="InterPro" id="IPR024051">
    <property type="entry name" value="AICAR_Tfase_dup_dom_sf"/>
</dbReference>
<dbReference type="SUPFAM" id="SSF53927">
    <property type="entry name" value="Cytidine deaminase-like"/>
    <property type="match status" value="1"/>
</dbReference>
<sequence length="608" mass="66268">MLSFGIPTTTATATSSTAVLLRASPATYSHIPSTVSPLFDSHRTSNCSSLQILSFSSRLSCYRSKATAEAAESMAGSIASPSGSKQALISLSDKKDLDILGTGLQELGYTIVSTGGTASALEKAGVPVTKVEELTQFPEMLDGRVKTLHPNIHGGILARRDQSHHLEALDKHNISTFELVVVNLYPFYAKVTSTNGVTFDDGIENIDIGGPTMIRAAAKNHKDVLVVVDSQDYPMVLEFLKGNKDDQQFRRKLAWKAFQHVASYDSAVSEWLWKQTEGDEFPPNFTVPLSLKSSLRYGENPHQKAAFYTDSSLSEVNGGGIATAIQHHGKEMSYNNYLDADAAWNCVCEFDKPTCVVVKHTNPCGVASRDDLIEAYRLAVKGDPVSAFGGIVAFNREVDEALARDIREFRSPTDGETRMFYEIVVAPSYSEKGLEILRGKSKTLRILEAKKNSRGKLSLRQVGGGWLAQDSDDLTPEEIKYDVVSKKAPEESELNDAKFAWLCVKHVKSNAIVIAKNNCMLGMGSGQPNRLESMRIAMRKAGDEVKGAALASDAFFPFAWKDAVEEACESGIGVIAEPGGSIRDGDAIDCCNKYNVSLVFTGVRHFRH</sequence>
<evidence type="ECO:0000259" key="10">
    <source>
        <dbReference type="PROSITE" id="PS51855"/>
    </source>
</evidence>
<keyword evidence="7" id="KW-0511">Multifunctional enzyme</keyword>
<proteinExistence type="inferred from homology"/>
<comment type="catalytic activity">
    <reaction evidence="9">
        <text>IMP + H2O = 5-formamido-1-(5-phospho-D-ribosyl)imidazole-4-carboxamide</text>
        <dbReference type="Rhea" id="RHEA:18445"/>
        <dbReference type="ChEBI" id="CHEBI:15377"/>
        <dbReference type="ChEBI" id="CHEBI:58053"/>
        <dbReference type="ChEBI" id="CHEBI:58467"/>
        <dbReference type="EC" id="3.5.4.10"/>
    </reaction>
</comment>
<dbReference type="InterPro" id="IPR011607">
    <property type="entry name" value="MGS-like_dom"/>
</dbReference>
<dbReference type="PROSITE" id="PS51855">
    <property type="entry name" value="MGS"/>
    <property type="match status" value="1"/>
</dbReference>
<dbReference type="Pfam" id="PF01808">
    <property type="entry name" value="AICARFT_IMPCHas"/>
    <property type="match status" value="1"/>
</dbReference>
<dbReference type="FunFam" id="3.40.140.20:FF:000001">
    <property type="entry name" value="Bifunctional purine biosynthesis protein PurH"/>
    <property type="match status" value="1"/>
</dbReference>
<organism evidence="11 12">
    <name type="scientific">Centaurea solstitialis</name>
    <name type="common">yellow star-thistle</name>
    <dbReference type="NCBI Taxonomy" id="347529"/>
    <lineage>
        <taxon>Eukaryota</taxon>
        <taxon>Viridiplantae</taxon>
        <taxon>Streptophyta</taxon>
        <taxon>Embryophyta</taxon>
        <taxon>Tracheophyta</taxon>
        <taxon>Spermatophyta</taxon>
        <taxon>Magnoliopsida</taxon>
        <taxon>eudicotyledons</taxon>
        <taxon>Gunneridae</taxon>
        <taxon>Pentapetalae</taxon>
        <taxon>asterids</taxon>
        <taxon>campanulids</taxon>
        <taxon>Asterales</taxon>
        <taxon>Asteraceae</taxon>
        <taxon>Carduoideae</taxon>
        <taxon>Cardueae</taxon>
        <taxon>Centaureinae</taxon>
        <taxon>Centaurea</taxon>
    </lineage>
</organism>
<comment type="pathway">
    <text evidence="1">Purine metabolism; IMP biosynthesis via de novo pathway; IMP from 5-formamido-1-(5-phospho-D-ribosyl)imidazole-4-carboxamide: step 1/1.</text>
</comment>
<keyword evidence="6" id="KW-0378">Hydrolase</keyword>
<keyword evidence="5" id="KW-0658">Purine biosynthesis</keyword>
<dbReference type="FunFam" id="3.40.140.20:FF:000002">
    <property type="entry name" value="Bifunctional purine biosynthesis protein PurH"/>
    <property type="match status" value="1"/>
</dbReference>
<dbReference type="InterPro" id="IPR002695">
    <property type="entry name" value="PurH-like"/>
</dbReference>
<evidence type="ECO:0000256" key="4">
    <source>
        <dbReference type="ARBA" id="ARBA00022679"/>
    </source>
</evidence>
<reference evidence="11" key="1">
    <citation type="submission" date="2023-03" db="EMBL/GenBank/DDBJ databases">
        <title>Chromosome-scale reference genome and RAD-based genetic map of yellow starthistle (Centaurea solstitialis) reveal putative structural variation and QTLs associated with invader traits.</title>
        <authorList>
            <person name="Reatini B."/>
            <person name="Cang F.A."/>
            <person name="Jiang Q."/>
            <person name="Mckibben M.T.W."/>
            <person name="Barker M.S."/>
            <person name="Rieseberg L.H."/>
            <person name="Dlugosch K.M."/>
        </authorList>
    </citation>
    <scope>NUCLEOTIDE SEQUENCE</scope>
    <source>
        <strain evidence="11">CAN-66</strain>
        <tissue evidence="11">Leaf</tissue>
    </source>
</reference>
<dbReference type="InterPro" id="IPR016193">
    <property type="entry name" value="Cytidine_deaminase-like"/>
</dbReference>
<accession>A0AA38UDS5</accession>
<dbReference type="GO" id="GO:0003937">
    <property type="term" value="F:IMP cyclohydrolase activity"/>
    <property type="evidence" value="ECO:0007669"/>
    <property type="project" value="UniProtKB-EC"/>
</dbReference>
<comment type="pathway">
    <text evidence="2">Purine metabolism; IMP biosynthesis via de novo pathway; 5-formamido-1-(5-phospho-D-ribosyl)imidazole-4-carboxamide from 5-amino-1-(5-phospho-D-ribosyl)imidazole-4-carboxamide (10-formyl THF route): step 1/1.</text>
</comment>
<dbReference type="NCBIfam" id="NF002049">
    <property type="entry name" value="PRK00881.1"/>
    <property type="match status" value="1"/>
</dbReference>
<dbReference type="SMART" id="SM00851">
    <property type="entry name" value="MGS"/>
    <property type="match status" value="1"/>
</dbReference>
<dbReference type="GO" id="GO:0004643">
    <property type="term" value="F:phosphoribosylaminoimidazolecarboxamide formyltransferase activity"/>
    <property type="evidence" value="ECO:0007669"/>
    <property type="project" value="UniProtKB-EC"/>
</dbReference>
<evidence type="ECO:0000313" key="11">
    <source>
        <dbReference type="EMBL" id="KAJ9568433.1"/>
    </source>
</evidence>
<dbReference type="PANTHER" id="PTHR11692:SF0">
    <property type="entry name" value="BIFUNCTIONAL PURINE BIOSYNTHESIS PROTEIN ATIC"/>
    <property type="match status" value="1"/>
</dbReference>
<dbReference type="SUPFAM" id="SSF52335">
    <property type="entry name" value="Methylglyoxal synthase-like"/>
    <property type="match status" value="1"/>
</dbReference>
<dbReference type="HAMAP" id="MF_00139">
    <property type="entry name" value="PurH"/>
    <property type="match status" value="1"/>
</dbReference>
<dbReference type="NCBIfam" id="TIGR00355">
    <property type="entry name" value="purH"/>
    <property type="match status" value="1"/>
</dbReference>
<evidence type="ECO:0000256" key="6">
    <source>
        <dbReference type="ARBA" id="ARBA00022801"/>
    </source>
</evidence>
<dbReference type="FunFam" id="3.40.50.1380:FF:000001">
    <property type="entry name" value="Bifunctional purine biosynthesis protein PurH"/>
    <property type="match status" value="1"/>
</dbReference>
<evidence type="ECO:0000256" key="9">
    <source>
        <dbReference type="ARBA" id="ARBA00050687"/>
    </source>
</evidence>
<comment type="similarity">
    <text evidence="3">Belongs to the PurH family.</text>
</comment>
<evidence type="ECO:0000256" key="1">
    <source>
        <dbReference type="ARBA" id="ARBA00004844"/>
    </source>
</evidence>
<keyword evidence="12" id="KW-1185">Reference proteome</keyword>
<dbReference type="SMART" id="SM00798">
    <property type="entry name" value="AICARFT_IMPCHas"/>
    <property type="match status" value="1"/>
</dbReference>
<evidence type="ECO:0000256" key="5">
    <source>
        <dbReference type="ARBA" id="ARBA00022755"/>
    </source>
</evidence>
<name>A0AA38UDS5_9ASTR</name>
<dbReference type="Proteomes" id="UP001172457">
    <property type="component" value="Chromosome 1"/>
</dbReference>
<keyword evidence="4" id="KW-0808">Transferase</keyword>
<gene>
    <name evidence="11" type="ORF">OSB04_004399</name>
</gene>
<comment type="caution">
    <text evidence="11">The sequence shown here is derived from an EMBL/GenBank/DDBJ whole genome shotgun (WGS) entry which is preliminary data.</text>
</comment>
<protein>
    <recommendedName>
        <fullName evidence="10">MGS-like domain-containing protein</fullName>
    </recommendedName>
</protein>
<dbReference type="PANTHER" id="PTHR11692">
    <property type="entry name" value="BIFUNCTIONAL PURINE BIOSYNTHESIS PROTEIN PURH"/>
    <property type="match status" value="1"/>
</dbReference>
<feature type="domain" description="MGS-like" evidence="10">
    <location>
        <begin position="76"/>
        <end position="228"/>
    </location>
</feature>
<dbReference type="Gene3D" id="3.40.140.20">
    <property type="match status" value="2"/>
</dbReference>
<dbReference type="GO" id="GO:0006189">
    <property type="term" value="P:'de novo' IMP biosynthetic process"/>
    <property type="evidence" value="ECO:0007669"/>
    <property type="project" value="TreeGrafter"/>
</dbReference>
<evidence type="ECO:0000313" key="12">
    <source>
        <dbReference type="Proteomes" id="UP001172457"/>
    </source>
</evidence>